<keyword evidence="1" id="KW-0472">Membrane</keyword>
<accession>A0A917PW35</accession>
<comment type="caution">
    <text evidence="2">The sequence shown here is derived from an EMBL/GenBank/DDBJ whole genome shotgun (WGS) entry which is preliminary data.</text>
</comment>
<keyword evidence="3" id="KW-1185">Reference proteome</keyword>
<reference evidence="2" key="2">
    <citation type="submission" date="2020-09" db="EMBL/GenBank/DDBJ databases">
        <authorList>
            <person name="Sun Q."/>
            <person name="Ohkuma M."/>
        </authorList>
    </citation>
    <scope>NUCLEOTIDE SEQUENCE</scope>
    <source>
        <strain evidence="2">JCM 12580</strain>
    </source>
</reference>
<evidence type="ECO:0000256" key="1">
    <source>
        <dbReference type="SAM" id="Phobius"/>
    </source>
</evidence>
<feature type="transmembrane region" description="Helical" evidence="1">
    <location>
        <begin position="6"/>
        <end position="26"/>
    </location>
</feature>
<dbReference type="EMBL" id="BMNQ01000022">
    <property type="protein sequence ID" value="GGJ95923.1"/>
    <property type="molecule type" value="Genomic_DNA"/>
</dbReference>
<evidence type="ECO:0000313" key="2">
    <source>
        <dbReference type="EMBL" id="GGJ95923.1"/>
    </source>
</evidence>
<dbReference type="AlphaFoldDB" id="A0A917PW35"/>
<keyword evidence="1" id="KW-0812">Transmembrane</keyword>
<dbReference type="RefSeq" id="WP_188632770.1">
    <property type="nucleotide sequence ID" value="NZ_BMNQ01000022.1"/>
</dbReference>
<protein>
    <submittedName>
        <fullName evidence="2">Uncharacterized protein</fullName>
    </submittedName>
</protein>
<sequence length="56" mass="6360">MMGALPVLILIAIVVTVMEVFVAFYLIKKHGMKMWQTLYTSLPVVVIVWIAAFIYS</sequence>
<proteinExistence type="predicted"/>
<evidence type="ECO:0000313" key="3">
    <source>
        <dbReference type="Proteomes" id="UP000658382"/>
    </source>
</evidence>
<dbReference type="Proteomes" id="UP000658382">
    <property type="component" value="Unassembled WGS sequence"/>
</dbReference>
<gene>
    <name evidence="2" type="ORF">GCM10007063_18020</name>
</gene>
<reference evidence="2" key="1">
    <citation type="journal article" date="2014" name="Int. J. Syst. Evol. Microbiol.">
        <title>Complete genome sequence of Corynebacterium casei LMG S-19264T (=DSM 44701T), isolated from a smear-ripened cheese.</title>
        <authorList>
            <consortium name="US DOE Joint Genome Institute (JGI-PGF)"/>
            <person name="Walter F."/>
            <person name="Albersmeier A."/>
            <person name="Kalinowski J."/>
            <person name="Ruckert C."/>
        </authorList>
    </citation>
    <scope>NUCLEOTIDE SEQUENCE</scope>
    <source>
        <strain evidence="2">JCM 12580</strain>
    </source>
</reference>
<name>A0A917PW35_9BACI</name>
<feature type="transmembrane region" description="Helical" evidence="1">
    <location>
        <begin position="38"/>
        <end position="55"/>
    </location>
</feature>
<keyword evidence="1" id="KW-1133">Transmembrane helix</keyword>
<organism evidence="2 3">
    <name type="scientific">Lentibacillus kapialis</name>
    <dbReference type="NCBI Taxonomy" id="340214"/>
    <lineage>
        <taxon>Bacteria</taxon>
        <taxon>Bacillati</taxon>
        <taxon>Bacillota</taxon>
        <taxon>Bacilli</taxon>
        <taxon>Bacillales</taxon>
        <taxon>Bacillaceae</taxon>
        <taxon>Lentibacillus</taxon>
    </lineage>
</organism>